<dbReference type="InterPro" id="IPR020845">
    <property type="entry name" value="AMP-binding_CS"/>
</dbReference>
<protein>
    <recommendedName>
        <fullName evidence="1">4-coumarate--CoA ligase</fullName>
        <ecNumber evidence="1">6.2.1.12</ecNumber>
    </recommendedName>
</protein>
<dbReference type="InterPro" id="IPR000873">
    <property type="entry name" value="AMP-dep_synth/lig_dom"/>
</dbReference>
<dbReference type="GO" id="GO:0009507">
    <property type="term" value="C:chloroplast"/>
    <property type="evidence" value="ECO:0007669"/>
    <property type="project" value="TreeGrafter"/>
</dbReference>
<dbReference type="AlphaFoldDB" id="A0A833RLT7"/>
<evidence type="ECO:0000313" key="7">
    <source>
        <dbReference type="Proteomes" id="UP000623129"/>
    </source>
</evidence>
<dbReference type="OrthoDB" id="1700726at2759"/>
<organism evidence="6 7">
    <name type="scientific">Carex littledalei</name>
    <dbReference type="NCBI Taxonomy" id="544730"/>
    <lineage>
        <taxon>Eukaryota</taxon>
        <taxon>Viridiplantae</taxon>
        <taxon>Streptophyta</taxon>
        <taxon>Embryophyta</taxon>
        <taxon>Tracheophyta</taxon>
        <taxon>Spermatophyta</taxon>
        <taxon>Magnoliopsida</taxon>
        <taxon>Liliopsida</taxon>
        <taxon>Poales</taxon>
        <taxon>Cyperaceae</taxon>
        <taxon>Cyperoideae</taxon>
        <taxon>Cariceae</taxon>
        <taxon>Carex</taxon>
        <taxon>Carex subgen. Euthyceras</taxon>
    </lineage>
</organism>
<dbReference type="InterPro" id="IPR045851">
    <property type="entry name" value="AMP-bd_C_sf"/>
</dbReference>
<dbReference type="Gene3D" id="3.40.50.980">
    <property type="match status" value="1"/>
</dbReference>
<evidence type="ECO:0000256" key="4">
    <source>
        <dbReference type="ARBA" id="ARBA00034252"/>
    </source>
</evidence>
<evidence type="ECO:0000256" key="2">
    <source>
        <dbReference type="ARBA" id="ARBA00034219"/>
    </source>
</evidence>
<dbReference type="Pfam" id="PF23562">
    <property type="entry name" value="AMP-binding_C_3"/>
    <property type="match status" value="1"/>
</dbReference>
<reference evidence="6" key="1">
    <citation type="submission" date="2020-01" db="EMBL/GenBank/DDBJ databases">
        <title>Genome sequence of Kobresia littledalei, the first chromosome-level genome in the family Cyperaceae.</title>
        <authorList>
            <person name="Qu G."/>
        </authorList>
    </citation>
    <scope>NUCLEOTIDE SEQUENCE</scope>
    <source>
        <strain evidence="6">C.B.Clarke</strain>
        <tissue evidence="6">Leaf</tissue>
    </source>
</reference>
<dbReference type="PANTHER" id="PTHR43813">
    <property type="entry name" value="ACYL-ACTIVATING ENZYME 16, CHLOROPLASTIC-RELATED"/>
    <property type="match status" value="1"/>
</dbReference>
<comment type="catalytic activity">
    <reaction evidence="3">
        <text>(E)-4-coumaroyl-AMP + CoA = (E)-4-coumaroyl-CoA + AMP + H(+)</text>
        <dbReference type="Rhea" id="RHEA:72423"/>
        <dbReference type="ChEBI" id="CHEBI:15378"/>
        <dbReference type="ChEBI" id="CHEBI:57287"/>
        <dbReference type="ChEBI" id="CHEBI:85008"/>
        <dbReference type="ChEBI" id="CHEBI:192348"/>
        <dbReference type="ChEBI" id="CHEBI:456215"/>
    </reaction>
    <physiologicalReaction direction="left-to-right" evidence="3">
        <dbReference type="Rhea" id="RHEA:72424"/>
    </physiologicalReaction>
</comment>
<comment type="catalytic activity">
    <reaction evidence="2">
        <text>(E)-4-coumarate + ATP + H(+) = (E)-4-coumaroyl-AMP + diphosphate</text>
        <dbReference type="Rhea" id="RHEA:72419"/>
        <dbReference type="ChEBI" id="CHEBI:12876"/>
        <dbReference type="ChEBI" id="CHEBI:15378"/>
        <dbReference type="ChEBI" id="CHEBI:30616"/>
        <dbReference type="ChEBI" id="CHEBI:33019"/>
        <dbReference type="ChEBI" id="CHEBI:192348"/>
    </reaction>
    <physiologicalReaction direction="left-to-right" evidence="2">
        <dbReference type="Rhea" id="RHEA:72420"/>
    </physiologicalReaction>
</comment>
<evidence type="ECO:0000313" key="6">
    <source>
        <dbReference type="EMBL" id="KAF3341707.1"/>
    </source>
</evidence>
<sequence>MAMLISSSSGVHLMHQRGPSGVLLRSRHGRPWWTASKACFSIRRRRSGVALCCAEVGFKIRRKGSKFLEEGEITGLDSGNHSGSHDWNAVPEIWRTNAQKFGDRVALVDPYHDPPSKLTYKQLEQEILNFAEGLRQIGSLPEEKISLFAENSSRWLVADQGIMATGAINVVRGTKSTDEELFQIYTHSESVGLVVDDPKFLKRLVDSLVPRVKVRFVILLWGDKLDTSKNVGMTNVPLYMYNEITELGKKKRHLLIESLKEGEKIEFEAIKPDDVATLMYTSGTSGMPKGVMLTHENILHQIKNLWEIVPCQVGDRFLSMLPSWHAYERSSEYFIFTHGIEQVYTNVNFLKRDLKQYQPQYIISVPLVYETLYKSIQKQISASSTAQKLVAVMLINISLLYTEARRNYEGKALSKNPRQPPLFICILDWLQARFVAAILFPLHFLAKKLLYTKIHSAIGISKAGSSGGGSLPMHIDKFFEAIGVKVQNGYGLTETSPVVAIRRPDCNVPGTVGHPIKHTEIKIVDMETGQLVPNGSTGIVKIRGPQVMKGYYKNKSSTEAALDRDGWFDSGDIGWIAPQHDIGRSRLCGGMLVLEGRAKDTIVLTTGENVEPTEIEKEAMRSSLIHQIIVIGQDQRRLGAIIVPNKDEVISILHEKKEELTKEKMRNLLYDEVRTWTAGCAFQIGPILIVDEPFTVDNGLMTPTMKIRRDKVTAKYSNEIANLYK</sequence>
<dbReference type="GO" id="GO:0009698">
    <property type="term" value="P:phenylpropanoid metabolic process"/>
    <property type="evidence" value="ECO:0007669"/>
    <property type="project" value="UniProtKB-ARBA"/>
</dbReference>
<accession>A0A833RLT7</accession>
<dbReference type="PANTHER" id="PTHR43813:SF1">
    <property type="entry name" value="ACYL-ACTIVATING ENZYME 16, CHLOROPLASTIC-RELATED"/>
    <property type="match status" value="1"/>
</dbReference>
<gene>
    <name evidence="6" type="ORF">FCM35_KLT00345</name>
</gene>
<dbReference type="EC" id="6.2.1.12" evidence="1"/>
<dbReference type="InterPro" id="IPR052987">
    <property type="entry name" value="Chloroplast_AMP-bd_Enzymes"/>
</dbReference>
<dbReference type="PROSITE" id="PS00455">
    <property type="entry name" value="AMP_BINDING"/>
    <property type="match status" value="1"/>
</dbReference>
<dbReference type="Gene3D" id="3.40.50.12780">
    <property type="entry name" value="N-terminal domain of ligase-like"/>
    <property type="match status" value="1"/>
</dbReference>
<dbReference type="GO" id="GO:0008922">
    <property type="term" value="F:long-chain fatty acid [acyl-carrier-protein] ligase activity"/>
    <property type="evidence" value="ECO:0007669"/>
    <property type="project" value="TreeGrafter"/>
</dbReference>
<name>A0A833RLT7_9POAL</name>
<keyword evidence="7" id="KW-1185">Reference proteome</keyword>
<dbReference type="GO" id="GO:0030497">
    <property type="term" value="P:fatty acid elongation"/>
    <property type="evidence" value="ECO:0007669"/>
    <property type="project" value="TreeGrafter"/>
</dbReference>
<feature type="domain" description="AMP-dependent synthetase/ligase" evidence="5">
    <location>
        <begin position="95"/>
        <end position="552"/>
    </location>
</feature>
<dbReference type="SUPFAM" id="SSF56801">
    <property type="entry name" value="Acetyl-CoA synthetase-like"/>
    <property type="match status" value="1"/>
</dbReference>
<dbReference type="EMBL" id="SWLB01000001">
    <property type="protein sequence ID" value="KAF3341707.1"/>
    <property type="molecule type" value="Genomic_DNA"/>
</dbReference>
<comment type="caution">
    <text evidence="6">The sequence shown here is derived from an EMBL/GenBank/DDBJ whole genome shotgun (WGS) entry which is preliminary data.</text>
</comment>
<dbReference type="Gene3D" id="3.30.300.30">
    <property type="match status" value="1"/>
</dbReference>
<evidence type="ECO:0000256" key="3">
    <source>
        <dbReference type="ARBA" id="ARBA00034223"/>
    </source>
</evidence>
<evidence type="ECO:0000259" key="5">
    <source>
        <dbReference type="Pfam" id="PF00501"/>
    </source>
</evidence>
<dbReference type="GO" id="GO:0016207">
    <property type="term" value="F:4-coumarate-CoA ligase activity"/>
    <property type="evidence" value="ECO:0007669"/>
    <property type="project" value="UniProtKB-EC"/>
</dbReference>
<dbReference type="Pfam" id="PF00501">
    <property type="entry name" value="AMP-binding"/>
    <property type="match status" value="1"/>
</dbReference>
<proteinExistence type="predicted"/>
<evidence type="ECO:0000256" key="1">
    <source>
        <dbReference type="ARBA" id="ARBA00012959"/>
    </source>
</evidence>
<dbReference type="Gene3D" id="2.30.38.10">
    <property type="entry name" value="Luciferase, Domain 3"/>
    <property type="match status" value="1"/>
</dbReference>
<dbReference type="InterPro" id="IPR042099">
    <property type="entry name" value="ANL_N_sf"/>
</dbReference>
<dbReference type="Proteomes" id="UP000623129">
    <property type="component" value="Unassembled WGS sequence"/>
</dbReference>
<dbReference type="GO" id="GO:0106290">
    <property type="term" value="F:trans-cinnamate-CoA ligase activity"/>
    <property type="evidence" value="ECO:0007669"/>
    <property type="project" value="UniProtKB-ARBA"/>
</dbReference>
<comment type="catalytic activity">
    <reaction evidence="4">
        <text>(E)-4-coumarate + ATP + CoA = (E)-4-coumaroyl-CoA + AMP + diphosphate</text>
        <dbReference type="Rhea" id="RHEA:19641"/>
        <dbReference type="ChEBI" id="CHEBI:12876"/>
        <dbReference type="ChEBI" id="CHEBI:30616"/>
        <dbReference type="ChEBI" id="CHEBI:33019"/>
        <dbReference type="ChEBI" id="CHEBI:57287"/>
        <dbReference type="ChEBI" id="CHEBI:85008"/>
        <dbReference type="ChEBI" id="CHEBI:456215"/>
        <dbReference type="EC" id="6.2.1.12"/>
    </reaction>
    <physiologicalReaction direction="left-to-right" evidence="4">
        <dbReference type="Rhea" id="RHEA:19642"/>
    </physiologicalReaction>
</comment>